<proteinExistence type="predicted"/>
<reference evidence="1 2" key="1">
    <citation type="journal article" date="2007" name="Archaea">
        <title>The genome of Hyperthermus butylicus: a sulfur-reducing, peptide fermenting, neutrophilic Crenarchaeote growing up to 108 degrees C.</title>
        <authorList>
            <person name="Brugger K."/>
            <person name="Chen L."/>
            <person name="Stark M."/>
            <person name="Zibat A."/>
            <person name="Redder P."/>
            <person name="Ruepp A."/>
            <person name="Awayez M."/>
            <person name="She Q."/>
            <person name="Garrett R.A."/>
            <person name="Klenk H.P."/>
        </authorList>
    </citation>
    <scope>NUCLEOTIDE SEQUENCE [LARGE SCALE GENOMIC DNA]</scope>
    <source>
        <strain evidence="2">DSM 5456 / JCM 9403 / PLM1-5</strain>
    </source>
</reference>
<dbReference type="EMBL" id="CP000493">
    <property type="protein sequence ID" value="ABM80144.1"/>
    <property type="molecule type" value="Genomic_DNA"/>
</dbReference>
<dbReference type="EnsemblBacteria" id="ABM80144">
    <property type="protein sequence ID" value="ABM80144"/>
    <property type="gene ID" value="Hbut_0272"/>
</dbReference>
<sequence length="160" mass="18039">MPILVKMEYKFVTEKNTTTLLILDARFSSRKAQLYFKTFDVGEYRGVMPAESVQQLYKAIRQLSKITSVMVSPTGTVEVNGTTFQAYNARIIINGTVSYRYSQLELHCIIKGVYAKIGSLLYPLDVRVKEYRAVLTSGDTCISMVLDTPLYTTSKISPAR</sequence>
<keyword evidence="2" id="KW-1185">Reference proteome</keyword>
<dbReference type="HOGENOM" id="CLU_1648284_0_0_2"/>
<evidence type="ECO:0000313" key="1">
    <source>
        <dbReference type="EMBL" id="ABM80144.1"/>
    </source>
</evidence>
<accession>A2BJI3</accession>
<evidence type="ECO:0000313" key="2">
    <source>
        <dbReference type="Proteomes" id="UP000002593"/>
    </source>
</evidence>
<dbReference type="KEGG" id="hbu:Hbut_0272"/>
<protein>
    <submittedName>
        <fullName evidence="1">Uncharacterized protein</fullName>
    </submittedName>
</protein>
<organism evidence="1 2">
    <name type="scientific">Hyperthermus butylicus (strain DSM 5456 / JCM 9403 / PLM1-5)</name>
    <dbReference type="NCBI Taxonomy" id="415426"/>
    <lineage>
        <taxon>Archaea</taxon>
        <taxon>Thermoproteota</taxon>
        <taxon>Thermoprotei</taxon>
        <taxon>Desulfurococcales</taxon>
        <taxon>Pyrodictiaceae</taxon>
        <taxon>Hyperthermus</taxon>
    </lineage>
</organism>
<dbReference type="AlphaFoldDB" id="A2BJI3"/>
<name>A2BJI3_HYPBU</name>
<dbReference type="Proteomes" id="UP000002593">
    <property type="component" value="Chromosome"/>
</dbReference>
<gene>
    <name evidence="1" type="ordered locus">Hbut_0272</name>
</gene>